<dbReference type="GO" id="GO:0009236">
    <property type="term" value="P:cobalamin biosynthetic process"/>
    <property type="evidence" value="ECO:0007669"/>
    <property type="project" value="UniProtKB-UniPathway"/>
</dbReference>
<dbReference type="InterPro" id="IPR050714">
    <property type="entry name" value="Cobalamin_biosynth_MTase"/>
</dbReference>
<dbReference type="PANTHER" id="PTHR43182:SF1">
    <property type="entry name" value="COBALT-PRECORRIN-7 C(5)-METHYLTRANSFERASE"/>
    <property type="match status" value="1"/>
</dbReference>
<evidence type="ECO:0000313" key="7">
    <source>
        <dbReference type="EMBL" id="RRD90860.1"/>
    </source>
</evidence>
<dbReference type="InterPro" id="IPR014777">
    <property type="entry name" value="4pyrrole_Mease_sub1"/>
</dbReference>
<dbReference type="Proteomes" id="UP000279562">
    <property type="component" value="Unassembled WGS sequence"/>
</dbReference>
<dbReference type="AlphaFoldDB" id="A0A3P2A9B1"/>
<evidence type="ECO:0000256" key="5">
    <source>
        <dbReference type="ARBA" id="ARBA00022691"/>
    </source>
</evidence>
<name>A0A3P2A9B1_9BACE</name>
<reference evidence="7 8" key="1">
    <citation type="submission" date="2018-11" db="EMBL/GenBank/DDBJ databases">
        <title>Genomes From Bacteria Associated with the Canine Oral Cavity: a Test Case for Automated Genome-Based Taxonomic Assignment.</title>
        <authorList>
            <person name="Coil D.A."/>
            <person name="Jospin G."/>
            <person name="Darling A.E."/>
            <person name="Wallis C."/>
            <person name="Davis I.J."/>
            <person name="Harris S."/>
            <person name="Eisen J.A."/>
            <person name="Holcombe L.J."/>
            <person name="O'Flynn C."/>
        </authorList>
    </citation>
    <scope>NUCLEOTIDE SEQUENCE [LARGE SCALE GENOMIC DNA]</scope>
    <source>
        <strain evidence="7 8">OH1047_COT-310</strain>
    </source>
</reference>
<keyword evidence="3 7" id="KW-0489">Methyltransferase</keyword>
<comment type="pathway">
    <text evidence="1">Cofactor biosynthesis; adenosylcobalamin biosynthesis.</text>
</comment>
<dbReference type="PIRSF" id="PIRSF036428">
    <property type="entry name" value="CobL"/>
    <property type="match status" value="1"/>
</dbReference>
<dbReference type="InterPro" id="IPR014008">
    <property type="entry name" value="Cbl_synth_MTase_CbiT"/>
</dbReference>
<gene>
    <name evidence="7" type="primary">cbiE</name>
    <name evidence="7" type="ORF">EII33_07955</name>
</gene>
<dbReference type="Gene3D" id="3.40.50.150">
    <property type="entry name" value="Vaccinia Virus protein VP39"/>
    <property type="match status" value="1"/>
</dbReference>
<comment type="caution">
    <text evidence="7">The sequence shown here is derived from an EMBL/GenBank/DDBJ whole genome shotgun (WGS) entry which is preliminary data.</text>
</comment>
<keyword evidence="2" id="KW-0169">Cobalamin biosynthesis</keyword>
<evidence type="ECO:0000256" key="1">
    <source>
        <dbReference type="ARBA" id="ARBA00004953"/>
    </source>
</evidence>
<evidence type="ECO:0000256" key="2">
    <source>
        <dbReference type="ARBA" id="ARBA00022573"/>
    </source>
</evidence>
<dbReference type="InterPro" id="IPR006365">
    <property type="entry name" value="Cbl_synth_CobL"/>
</dbReference>
<evidence type="ECO:0000256" key="4">
    <source>
        <dbReference type="ARBA" id="ARBA00022679"/>
    </source>
</evidence>
<dbReference type="InterPro" id="IPR000878">
    <property type="entry name" value="4pyrrol_Mease"/>
</dbReference>
<dbReference type="Gene3D" id="3.40.1010.10">
    <property type="entry name" value="Cobalt-precorrin-4 Transmethylase, Domain 1"/>
    <property type="match status" value="1"/>
</dbReference>
<dbReference type="SUPFAM" id="SSF53790">
    <property type="entry name" value="Tetrapyrrole methylase"/>
    <property type="match status" value="1"/>
</dbReference>
<dbReference type="NCBIfam" id="TIGR02469">
    <property type="entry name" value="CbiT"/>
    <property type="match status" value="1"/>
</dbReference>
<sequence length="416" mass="46706">MERKFIIIGTDDNRKPFFPPEALAWIRQGKVFSGGIRHKEIVNDLLPEQAEWISITVPINNVFAQYEEAFARLEKTCSDPVIVVFASGDPLFFGFANTVGRKLPETEIRLYPAFNSLQMLAHRLVMPYDDMRTVSLTGRPWQEFDRALMERAPKIGVLTDREHTPSAIAARMLEYGYSYYTMYVGEHLGHPEKERVRKFSLEEAVQETFRHPNNLLLHCTMPAGSSMVSTPLPPRPFGIPDEAFAHLDGRARMITKAPIRLLTLQALELNRRSVFWDIGFCTGSVSIEARLQFTHLTVVSFEIRPEGEDLMKTNSRRFGAPGITAVTGDFLQTDTASLPRPDAVFIGGHGGHLEEMAGKLKEVLLPGGCIVFNSVSAESKEAFSQAVKKHGMLLQPSIRITLNEYNPIEIMKATLS</sequence>
<keyword evidence="5" id="KW-0949">S-adenosyl-L-methionine</keyword>
<dbReference type="InterPro" id="IPR012818">
    <property type="entry name" value="CbiE"/>
</dbReference>
<organism evidence="7 8">
    <name type="scientific">Prevotella heparinolytica</name>
    <dbReference type="NCBI Taxonomy" id="28113"/>
    <lineage>
        <taxon>Bacteria</taxon>
        <taxon>Pseudomonadati</taxon>
        <taxon>Bacteroidota</taxon>
        <taxon>Bacteroidia</taxon>
        <taxon>Bacteroidales</taxon>
        <taxon>Bacteroidaceae</taxon>
        <taxon>Bacteroides</taxon>
    </lineage>
</organism>
<evidence type="ECO:0000256" key="3">
    <source>
        <dbReference type="ARBA" id="ARBA00022603"/>
    </source>
</evidence>
<dbReference type="PANTHER" id="PTHR43182">
    <property type="entry name" value="COBALT-PRECORRIN-6B C(15)-METHYLTRANSFERASE (DECARBOXYLATING)"/>
    <property type="match status" value="1"/>
</dbReference>
<dbReference type="CDD" id="cd11644">
    <property type="entry name" value="Precorrin-6Y-MT"/>
    <property type="match status" value="1"/>
</dbReference>
<dbReference type="RefSeq" id="WP_125239259.1">
    <property type="nucleotide sequence ID" value="NZ_JALFAM010000006.1"/>
</dbReference>
<dbReference type="InterPro" id="IPR029063">
    <property type="entry name" value="SAM-dependent_MTases_sf"/>
</dbReference>
<dbReference type="EMBL" id="RQYF01000032">
    <property type="protein sequence ID" value="RRD90860.1"/>
    <property type="molecule type" value="Genomic_DNA"/>
</dbReference>
<protein>
    <submittedName>
        <fullName evidence="7">Precorrin-6y C5,15-methyltransferase (Decarboxylating) subunit CbiE</fullName>
    </submittedName>
</protein>
<proteinExistence type="predicted"/>
<dbReference type="GO" id="GO:0032259">
    <property type="term" value="P:methylation"/>
    <property type="evidence" value="ECO:0007669"/>
    <property type="project" value="UniProtKB-KW"/>
</dbReference>
<dbReference type="UniPathway" id="UPA00148"/>
<keyword evidence="8" id="KW-1185">Reference proteome</keyword>
<dbReference type="CDD" id="cd02440">
    <property type="entry name" value="AdoMet_MTases"/>
    <property type="match status" value="1"/>
</dbReference>
<dbReference type="NCBIfam" id="TIGR02467">
    <property type="entry name" value="CbiE"/>
    <property type="match status" value="1"/>
</dbReference>
<dbReference type="Pfam" id="PF00590">
    <property type="entry name" value="TP_methylase"/>
    <property type="match status" value="1"/>
</dbReference>
<accession>A0A3P2A9B1</accession>
<dbReference type="SUPFAM" id="SSF53335">
    <property type="entry name" value="S-adenosyl-L-methionine-dependent methyltransferases"/>
    <property type="match status" value="1"/>
</dbReference>
<evidence type="ECO:0000259" key="6">
    <source>
        <dbReference type="Pfam" id="PF00590"/>
    </source>
</evidence>
<dbReference type="GO" id="GO:0008276">
    <property type="term" value="F:protein methyltransferase activity"/>
    <property type="evidence" value="ECO:0007669"/>
    <property type="project" value="InterPro"/>
</dbReference>
<feature type="domain" description="Tetrapyrrole methylase" evidence="6">
    <location>
        <begin position="20"/>
        <end position="204"/>
    </location>
</feature>
<keyword evidence="4 7" id="KW-0808">Transferase</keyword>
<evidence type="ECO:0000313" key="8">
    <source>
        <dbReference type="Proteomes" id="UP000279562"/>
    </source>
</evidence>
<dbReference type="InterPro" id="IPR035996">
    <property type="entry name" value="4pyrrol_Methylase_sf"/>
</dbReference>